<sequence length="117" mass="13177">MRQWKWADVAISPPDPMVAFRRRVDSSSFVVKSLKRPISLFASIFRIVHSSHAPVRLILLIFGRLCGRGRTLPWVLRSRNWRWSSNFILPRVELLATPAAFAEVGAASGSGFSPPTF</sequence>
<keyword evidence="2" id="KW-1185">Reference proteome</keyword>
<dbReference type="EnsemblPlants" id="Pp3c3_26029V3.2">
    <property type="protein sequence ID" value="Pp3c3_26029V3.2"/>
    <property type="gene ID" value="Pp3c3_26029"/>
</dbReference>
<dbReference type="Gramene" id="Pp3c3_26029V3.1">
    <property type="protein sequence ID" value="Pp3c3_26029V3.1"/>
    <property type="gene ID" value="Pp3c3_26029"/>
</dbReference>
<dbReference type="Proteomes" id="UP000006727">
    <property type="component" value="Chromosome 3"/>
</dbReference>
<dbReference type="EMBL" id="ABEU02000003">
    <property type="status" value="NOT_ANNOTATED_CDS"/>
    <property type="molecule type" value="Genomic_DNA"/>
</dbReference>
<dbReference type="AlphaFoldDB" id="A0A7I4DCK2"/>
<proteinExistence type="predicted"/>
<dbReference type="Gramene" id="Pp3c3_26029V3.2">
    <property type="protein sequence ID" value="Pp3c3_26029V3.2"/>
    <property type="gene ID" value="Pp3c3_26029"/>
</dbReference>
<evidence type="ECO:0000313" key="1">
    <source>
        <dbReference type="EnsemblPlants" id="Pp3c3_26029V3.2"/>
    </source>
</evidence>
<reference evidence="1" key="3">
    <citation type="submission" date="2020-12" db="UniProtKB">
        <authorList>
            <consortium name="EnsemblPlants"/>
        </authorList>
    </citation>
    <scope>IDENTIFICATION</scope>
</reference>
<protein>
    <submittedName>
        <fullName evidence="1">Uncharacterized protein</fullName>
    </submittedName>
</protein>
<dbReference type="EnsemblPlants" id="Pp3c3_26029V3.1">
    <property type="protein sequence ID" value="Pp3c3_26029V3.1"/>
    <property type="gene ID" value="Pp3c3_26029"/>
</dbReference>
<organism evidence="1 2">
    <name type="scientific">Physcomitrium patens</name>
    <name type="common">Spreading-leaved earth moss</name>
    <name type="synonym">Physcomitrella patens</name>
    <dbReference type="NCBI Taxonomy" id="3218"/>
    <lineage>
        <taxon>Eukaryota</taxon>
        <taxon>Viridiplantae</taxon>
        <taxon>Streptophyta</taxon>
        <taxon>Embryophyta</taxon>
        <taxon>Bryophyta</taxon>
        <taxon>Bryophytina</taxon>
        <taxon>Bryopsida</taxon>
        <taxon>Funariidae</taxon>
        <taxon>Funariales</taxon>
        <taxon>Funariaceae</taxon>
        <taxon>Physcomitrium</taxon>
    </lineage>
</organism>
<dbReference type="InParanoid" id="A0A7I4DCK2"/>
<evidence type="ECO:0000313" key="2">
    <source>
        <dbReference type="Proteomes" id="UP000006727"/>
    </source>
</evidence>
<reference evidence="1 2" key="2">
    <citation type="journal article" date="2018" name="Plant J.">
        <title>The Physcomitrella patens chromosome-scale assembly reveals moss genome structure and evolution.</title>
        <authorList>
            <person name="Lang D."/>
            <person name="Ullrich K.K."/>
            <person name="Murat F."/>
            <person name="Fuchs J."/>
            <person name="Jenkins J."/>
            <person name="Haas F.B."/>
            <person name="Piednoel M."/>
            <person name="Gundlach H."/>
            <person name="Van Bel M."/>
            <person name="Meyberg R."/>
            <person name="Vives C."/>
            <person name="Morata J."/>
            <person name="Symeonidi A."/>
            <person name="Hiss M."/>
            <person name="Muchero W."/>
            <person name="Kamisugi Y."/>
            <person name="Saleh O."/>
            <person name="Blanc G."/>
            <person name="Decker E.L."/>
            <person name="van Gessel N."/>
            <person name="Grimwood J."/>
            <person name="Hayes R.D."/>
            <person name="Graham S.W."/>
            <person name="Gunter L.E."/>
            <person name="McDaniel S.F."/>
            <person name="Hoernstein S.N.W."/>
            <person name="Larsson A."/>
            <person name="Li F.W."/>
            <person name="Perroud P.F."/>
            <person name="Phillips J."/>
            <person name="Ranjan P."/>
            <person name="Rokshar D.S."/>
            <person name="Rothfels C.J."/>
            <person name="Schneider L."/>
            <person name="Shu S."/>
            <person name="Stevenson D.W."/>
            <person name="Thummler F."/>
            <person name="Tillich M."/>
            <person name="Villarreal Aguilar J.C."/>
            <person name="Widiez T."/>
            <person name="Wong G.K."/>
            <person name="Wymore A."/>
            <person name="Zhang Y."/>
            <person name="Zimmer A.D."/>
            <person name="Quatrano R.S."/>
            <person name="Mayer K.F.X."/>
            <person name="Goodstein D."/>
            <person name="Casacuberta J.M."/>
            <person name="Vandepoele K."/>
            <person name="Reski R."/>
            <person name="Cuming A.C."/>
            <person name="Tuskan G.A."/>
            <person name="Maumus F."/>
            <person name="Salse J."/>
            <person name="Schmutz J."/>
            <person name="Rensing S.A."/>
        </authorList>
    </citation>
    <scope>NUCLEOTIDE SEQUENCE [LARGE SCALE GENOMIC DNA]</scope>
    <source>
        <strain evidence="1 2">cv. Gransden 2004</strain>
    </source>
</reference>
<name>A0A7I4DCK2_PHYPA</name>
<reference evidence="1 2" key="1">
    <citation type="journal article" date="2008" name="Science">
        <title>The Physcomitrella genome reveals evolutionary insights into the conquest of land by plants.</title>
        <authorList>
            <person name="Rensing S."/>
            <person name="Lang D."/>
            <person name="Zimmer A."/>
            <person name="Terry A."/>
            <person name="Salamov A."/>
            <person name="Shapiro H."/>
            <person name="Nishiyama T."/>
            <person name="Perroud P.-F."/>
            <person name="Lindquist E."/>
            <person name="Kamisugi Y."/>
            <person name="Tanahashi T."/>
            <person name="Sakakibara K."/>
            <person name="Fujita T."/>
            <person name="Oishi K."/>
            <person name="Shin-I T."/>
            <person name="Kuroki Y."/>
            <person name="Toyoda A."/>
            <person name="Suzuki Y."/>
            <person name="Hashimoto A."/>
            <person name="Yamaguchi K."/>
            <person name="Sugano A."/>
            <person name="Kohara Y."/>
            <person name="Fujiyama A."/>
            <person name="Anterola A."/>
            <person name="Aoki S."/>
            <person name="Ashton N."/>
            <person name="Barbazuk W.B."/>
            <person name="Barker E."/>
            <person name="Bennetzen J."/>
            <person name="Bezanilla M."/>
            <person name="Blankenship R."/>
            <person name="Cho S.H."/>
            <person name="Dutcher S."/>
            <person name="Estelle M."/>
            <person name="Fawcett J.A."/>
            <person name="Gundlach H."/>
            <person name="Hanada K."/>
            <person name="Heyl A."/>
            <person name="Hicks K.A."/>
            <person name="Hugh J."/>
            <person name="Lohr M."/>
            <person name="Mayer K."/>
            <person name="Melkozernov A."/>
            <person name="Murata T."/>
            <person name="Nelson D."/>
            <person name="Pils B."/>
            <person name="Prigge M."/>
            <person name="Reiss B."/>
            <person name="Renner T."/>
            <person name="Rombauts S."/>
            <person name="Rushton P."/>
            <person name="Sanderfoot A."/>
            <person name="Schween G."/>
            <person name="Shiu S.-H."/>
            <person name="Stueber K."/>
            <person name="Theodoulou F.L."/>
            <person name="Tu H."/>
            <person name="Van de Peer Y."/>
            <person name="Verrier P.J."/>
            <person name="Waters E."/>
            <person name="Wood A."/>
            <person name="Yang L."/>
            <person name="Cove D."/>
            <person name="Cuming A."/>
            <person name="Hasebe M."/>
            <person name="Lucas S."/>
            <person name="Mishler D.B."/>
            <person name="Reski R."/>
            <person name="Grigoriev I."/>
            <person name="Quatrano R.S."/>
            <person name="Boore J.L."/>
        </authorList>
    </citation>
    <scope>NUCLEOTIDE SEQUENCE [LARGE SCALE GENOMIC DNA]</scope>
    <source>
        <strain evidence="1 2">cv. Gransden 2004</strain>
    </source>
</reference>
<accession>A0A7I4DCK2</accession>